<keyword evidence="4" id="KW-1185">Reference proteome</keyword>
<proteinExistence type="predicted"/>
<comment type="caution">
    <text evidence="3">The sequence shown here is derived from an EMBL/GenBank/DDBJ whole genome shotgun (WGS) entry which is preliminary data.</text>
</comment>
<dbReference type="Gene3D" id="1.10.287.2250">
    <property type="match status" value="1"/>
</dbReference>
<organism evidence="3 4">
    <name type="scientific">Mizuhopecten yessoensis</name>
    <name type="common">Japanese scallop</name>
    <name type="synonym">Patinopecten yessoensis</name>
    <dbReference type="NCBI Taxonomy" id="6573"/>
    <lineage>
        <taxon>Eukaryota</taxon>
        <taxon>Metazoa</taxon>
        <taxon>Spiralia</taxon>
        <taxon>Lophotrochozoa</taxon>
        <taxon>Mollusca</taxon>
        <taxon>Bivalvia</taxon>
        <taxon>Autobranchia</taxon>
        <taxon>Pteriomorphia</taxon>
        <taxon>Pectinida</taxon>
        <taxon>Pectinoidea</taxon>
        <taxon>Pectinidae</taxon>
        <taxon>Mizuhopecten</taxon>
    </lineage>
</organism>
<dbReference type="InterPro" id="IPR013201">
    <property type="entry name" value="Prot_inhib_I29"/>
</dbReference>
<sequence>MASSLNHIVCILALVSLTLAKTWTYPEDADRARYLFRAWKAEHGKTYPSIPVESYKFEVFLNNLKRINRLNVLHKGSPEFALNHLADISTAEFKSTILMPKRVAPQFERER</sequence>
<dbReference type="SMART" id="SM00848">
    <property type="entry name" value="Inhibitor_I29"/>
    <property type="match status" value="1"/>
</dbReference>
<dbReference type="Proteomes" id="UP000242188">
    <property type="component" value="Unassembled WGS sequence"/>
</dbReference>
<feature type="chain" id="PRO_5013369819" evidence="1">
    <location>
        <begin position="21"/>
        <end position="111"/>
    </location>
</feature>
<protein>
    <submittedName>
        <fullName evidence="3">Xylem cysteine proteinase 1</fullName>
    </submittedName>
</protein>
<evidence type="ECO:0000313" key="3">
    <source>
        <dbReference type="EMBL" id="OWF36646.1"/>
    </source>
</evidence>
<dbReference type="AlphaFoldDB" id="A0A210PJP1"/>
<dbReference type="OrthoDB" id="5855924at2759"/>
<evidence type="ECO:0000259" key="2">
    <source>
        <dbReference type="SMART" id="SM00848"/>
    </source>
</evidence>
<evidence type="ECO:0000256" key="1">
    <source>
        <dbReference type="SAM" id="SignalP"/>
    </source>
</evidence>
<accession>A0A210PJP1</accession>
<feature type="signal peptide" evidence="1">
    <location>
        <begin position="1"/>
        <end position="20"/>
    </location>
</feature>
<dbReference type="InterPro" id="IPR038765">
    <property type="entry name" value="Papain-like_cys_pep_sf"/>
</dbReference>
<feature type="domain" description="Cathepsin propeptide inhibitor" evidence="2">
    <location>
        <begin position="36"/>
        <end position="93"/>
    </location>
</feature>
<name>A0A210PJP1_MIZYE</name>
<reference evidence="3 4" key="1">
    <citation type="journal article" date="2017" name="Nat. Ecol. Evol.">
        <title>Scallop genome provides insights into evolution of bilaterian karyotype and development.</title>
        <authorList>
            <person name="Wang S."/>
            <person name="Zhang J."/>
            <person name="Jiao W."/>
            <person name="Li J."/>
            <person name="Xun X."/>
            <person name="Sun Y."/>
            <person name="Guo X."/>
            <person name="Huan P."/>
            <person name="Dong B."/>
            <person name="Zhang L."/>
            <person name="Hu X."/>
            <person name="Sun X."/>
            <person name="Wang J."/>
            <person name="Zhao C."/>
            <person name="Wang Y."/>
            <person name="Wang D."/>
            <person name="Huang X."/>
            <person name="Wang R."/>
            <person name="Lv J."/>
            <person name="Li Y."/>
            <person name="Zhang Z."/>
            <person name="Liu B."/>
            <person name="Lu W."/>
            <person name="Hui Y."/>
            <person name="Liang J."/>
            <person name="Zhou Z."/>
            <person name="Hou R."/>
            <person name="Li X."/>
            <person name="Liu Y."/>
            <person name="Li H."/>
            <person name="Ning X."/>
            <person name="Lin Y."/>
            <person name="Zhao L."/>
            <person name="Xing Q."/>
            <person name="Dou J."/>
            <person name="Li Y."/>
            <person name="Mao J."/>
            <person name="Guo H."/>
            <person name="Dou H."/>
            <person name="Li T."/>
            <person name="Mu C."/>
            <person name="Jiang W."/>
            <person name="Fu Q."/>
            <person name="Fu X."/>
            <person name="Miao Y."/>
            <person name="Liu J."/>
            <person name="Yu Q."/>
            <person name="Li R."/>
            <person name="Liao H."/>
            <person name="Li X."/>
            <person name="Kong Y."/>
            <person name="Jiang Z."/>
            <person name="Chourrout D."/>
            <person name="Li R."/>
            <person name="Bao Z."/>
        </authorList>
    </citation>
    <scope>NUCLEOTIDE SEQUENCE [LARGE SCALE GENOMIC DNA]</scope>
    <source>
        <strain evidence="3 4">PY_sf001</strain>
    </source>
</reference>
<dbReference type="Pfam" id="PF08246">
    <property type="entry name" value="Inhibitor_I29"/>
    <property type="match status" value="1"/>
</dbReference>
<dbReference type="SUPFAM" id="SSF54001">
    <property type="entry name" value="Cysteine proteinases"/>
    <property type="match status" value="1"/>
</dbReference>
<dbReference type="EMBL" id="NEDP02076529">
    <property type="protein sequence ID" value="OWF36646.1"/>
    <property type="molecule type" value="Genomic_DNA"/>
</dbReference>
<gene>
    <name evidence="3" type="ORF">KP79_PYT03046</name>
</gene>
<evidence type="ECO:0000313" key="4">
    <source>
        <dbReference type="Proteomes" id="UP000242188"/>
    </source>
</evidence>
<keyword evidence="1" id="KW-0732">Signal</keyword>
<dbReference type="STRING" id="6573.A0A210PJP1"/>